<dbReference type="Pfam" id="PF20684">
    <property type="entry name" value="Fung_rhodopsin"/>
    <property type="match status" value="1"/>
</dbReference>
<dbReference type="Proteomes" id="UP000326950">
    <property type="component" value="Unassembled WGS sequence"/>
</dbReference>
<dbReference type="InterPro" id="IPR049326">
    <property type="entry name" value="Rhodopsin_dom_fungi"/>
</dbReference>
<keyword evidence="4" id="KW-1185">Reference proteome</keyword>
<sequence>MVEMITDVMIILTPVPMILRLHISPSQKLAILGIFALGVSTIVILIIRMVTMLTLDFATVI</sequence>
<accession>A0A5N6V6D0</accession>
<feature type="transmembrane region" description="Helical" evidence="1">
    <location>
        <begin position="29"/>
        <end position="50"/>
    </location>
</feature>
<evidence type="ECO:0000313" key="3">
    <source>
        <dbReference type="EMBL" id="KAE8166558.1"/>
    </source>
</evidence>
<evidence type="ECO:0000256" key="1">
    <source>
        <dbReference type="SAM" id="Phobius"/>
    </source>
</evidence>
<reference evidence="3 4" key="1">
    <citation type="submission" date="2019-04" db="EMBL/GenBank/DDBJ databases">
        <title>Friends and foes A comparative genomics study of 23 Aspergillus species from section Flavi.</title>
        <authorList>
            <consortium name="DOE Joint Genome Institute"/>
            <person name="Kjaerbolling I."/>
            <person name="Vesth T."/>
            <person name="Frisvad J.C."/>
            <person name="Nybo J.L."/>
            <person name="Theobald S."/>
            <person name="Kildgaard S."/>
            <person name="Isbrandt T."/>
            <person name="Kuo A."/>
            <person name="Sato A."/>
            <person name="Lyhne E.K."/>
            <person name="Kogle M.E."/>
            <person name="Wiebenga A."/>
            <person name="Kun R.S."/>
            <person name="Lubbers R.J."/>
            <person name="Makela M.R."/>
            <person name="Barry K."/>
            <person name="Chovatia M."/>
            <person name="Clum A."/>
            <person name="Daum C."/>
            <person name="Haridas S."/>
            <person name="He G."/>
            <person name="LaButti K."/>
            <person name="Lipzen A."/>
            <person name="Mondo S."/>
            <person name="Riley R."/>
            <person name="Salamov A."/>
            <person name="Simmons B.A."/>
            <person name="Magnuson J.K."/>
            <person name="Henrissat B."/>
            <person name="Mortensen U.H."/>
            <person name="Larsen T.O."/>
            <person name="Devries R.P."/>
            <person name="Grigoriev I.V."/>
            <person name="Machida M."/>
            <person name="Baker S.E."/>
            <person name="Andersen M.R."/>
        </authorList>
    </citation>
    <scope>NUCLEOTIDE SEQUENCE [LARGE SCALE GENOMIC DNA]</scope>
    <source>
        <strain evidence="3 4">CBS 117626</strain>
    </source>
</reference>
<gene>
    <name evidence="3" type="ORF">BDV40DRAFT_296346</name>
</gene>
<dbReference type="OrthoDB" id="10017208at2759"/>
<feature type="domain" description="Rhodopsin" evidence="2">
    <location>
        <begin position="2"/>
        <end position="54"/>
    </location>
</feature>
<proteinExistence type="predicted"/>
<protein>
    <recommendedName>
        <fullName evidence="2">Rhodopsin domain-containing protein</fullName>
    </recommendedName>
</protein>
<keyword evidence="1" id="KW-0812">Transmembrane</keyword>
<evidence type="ECO:0000259" key="2">
    <source>
        <dbReference type="Pfam" id="PF20684"/>
    </source>
</evidence>
<dbReference type="EMBL" id="ML738593">
    <property type="protein sequence ID" value="KAE8166558.1"/>
    <property type="molecule type" value="Genomic_DNA"/>
</dbReference>
<dbReference type="AlphaFoldDB" id="A0A5N6V6D0"/>
<evidence type="ECO:0000313" key="4">
    <source>
        <dbReference type="Proteomes" id="UP000326950"/>
    </source>
</evidence>
<organism evidence="3 4">
    <name type="scientific">Aspergillus tamarii</name>
    <dbReference type="NCBI Taxonomy" id="41984"/>
    <lineage>
        <taxon>Eukaryota</taxon>
        <taxon>Fungi</taxon>
        <taxon>Dikarya</taxon>
        <taxon>Ascomycota</taxon>
        <taxon>Pezizomycotina</taxon>
        <taxon>Eurotiomycetes</taxon>
        <taxon>Eurotiomycetidae</taxon>
        <taxon>Eurotiales</taxon>
        <taxon>Aspergillaceae</taxon>
        <taxon>Aspergillus</taxon>
        <taxon>Aspergillus subgen. Circumdati</taxon>
    </lineage>
</organism>
<name>A0A5N6V6D0_ASPTM</name>
<keyword evidence="1" id="KW-1133">Transmembrane helix</keyword>
<keyword evidence="1" id="KW-0472">Membrane</keyword>